<name>A0A068QUE0_9GAMM</name>
<sequence length="188" mass="20130">MVVVKNLGLSKTVERAENAQPRGNYADKSTKSTQAFESNVQAWGGVAATIDRTAMYLMNDNNGAGLNFWDGTQFQGLARYPGRAGTLALTRDLFGVGQSWVDLTGSCRAGVNYKNETGRTICVFVRLGMATTQTTEIRVNGTVAGLWTSSGGNQHTSQGAFAIVPPEAHYSATATQGDSTVLNWSELR</sequence>
<dbReference type="EMBL" id="FO704550">
    <property type="protein sequence ID" value="CDG18608.1"/>
    <property type="molecule type" value="Genomic_DNA"/>
</dbReference>
<dbReference type="AlphaFoldDB" id="A0A068QUE0"/>
<dbReference type="HOGENOM" id="CLU_1440557_0_0_6"/>
<protein>
    <recommendedName>
        <fullName evidence="3">Tail fiber protein</fullName>
    </recommendedName>
</protein>
<proteinExistence type="predicted"/>
<evidence type="ECO:0000313" key="2">
    <source>
        <dbReference type="Proteomes" id="UP000032721"/>
    </source>
</evidence>
<reference evidence="1 2" key="1">
    <citation type="submission" date="2013-07" db="EMBL/GenBank/DDBJ databases">
        <authorList>
            <person name="Genoscope - CEA"/>
        </authorList>
    </citation>
    <scope>NUCLEOTIDE SEQUENCE [LARGE SCALE GENOMIC DNA]</scope>
    <source>
        <strain evidence="2">FRM16 / DSM 17909</strain>
    </source>
</reference>
<accession>A0A068QUE0</accession>
<dbReference type="KEGG" id="xdo:XDD1_2909"/>
<dbReference type="STRING" id="351671.XDD1_2909"/>
<gene>
    <name evidence="1" type="ORF">XDD1_2909</name>
</gene>
<evidence type="ECO:0000313" key="1">
    <source>
        <dbReference type="EMBL" id="CDG18608.1"/>
    </source>
</evidence>
<organism evidence="1 2">
    <name type="scientific">Xenorhabdus doucetiae</name>
    <dbReference type="NCBI Taxonomy" id="351671"/>
    <lineage>
        <taxon>Bacteria</taxon>
        <taxon>Pseudomonadati</taxon>
        <taxon>Pseudomonadota</taxon>
        <taxon>Gammaproteobacteria</taxon>
        <taxon>Enterobacterales</taxon>
        <taxon>Morganellaceae</taxon>
        <taxon>Xenorhabdus</taxon>
    </lineage>
</organism>
<evidence type="ECO:0008006" key="3">
    <source>
        <dbReference type="Google" id="ProtNLM"/>
    </source>
</evidence>
<dbReference type="Proteomes" id="UP000032721">
    <property type="component" value="Chromosome"/>
</dbReference>